<dbReference type="InterPro" id="IPR047618">
    <property type="entry name" value="QOR-like"/>
</dbReference>
<evidence type="ECO:0000256" key="2">
    <source>
        <dbReference type="ARBA" id="ARBA00023002"/>
    </source>
</evidence>
<dbReference type="RefSeq" id="WP_286278642.1">
    <property type="nucleotide sequence ID" value="NZ_AP027731.1"/>
</dbReference>
<feature type="domain" description="Enoyl reductase (ER)" evidence="3">
    <location>
        <begin position="11"/>
        <end position="318"/>
    </location>
</feature>
<dbReference type="EMBL" id="AP027731">
    <property type="protein sequence ID" value="BDZ45273.1"/>
    <property type="molecule type" value="Genomic_DNA"/>
</dbReference>
<dbReference type="Pfam" id="PF08240">
    <property type="entry name" value="ADH_N"/>
    <property type="match status" value="1"/>
</dbReference>
<accession>A0ABN6XM63</accession>
<evidence type="ECO:0000313" key="4">
    <source>
        <dbReference type="EMBL" id="BDZ45273.1"/>
    </source>
</evidence>
<protein>
    <submittedName>
        <fullName evidence="4">Quinone oxidoreductase</fullName>
    </submittedName>
</protein>
<proteinExistence type="predicted"/>
<dbReference type="Gene3D" id="3.40.50.720">
    <property type="entry name" value="NAD(P)-binding Rossmann-like Domain"/>
    <property type="match status" value="1"/>
</dbReference>
<dbReference type="SUPFAM" id="SSF51735">
    <property type="entry name" value="NAD(P)-binding Rossmann-fold domains"/>
    <property type="match status" value="1"/>
</dbReference>
<dbReference type="InterPro" id="IPR020843">
    <property type="entry name" value="ER"/>
</dbReference>
<dbReference type="Proteomes" id="UP001321498">
    <property type="component" value="Chromosome"/>
</dbReference>
<sequence length="320" mass="33826">MPRAIVAEHSGGPEVLQVREVDQPRPGPGEVLIRIAAAGVNFVDVYHREARYPTRFPFTPGSEAAGTVVAAGPGVQFREGDRVASGEAKKTYAEYAILPAEKAVAVPDGVDDRTAAALLLQGFTAHYLCTSTFPVGPEHTVLLHAGAGGVGLLLTQLLKARGARVITTAGSDEKVALSRAAGADEVLHYDGFADHVRELTGQHGVNVVFDGVGKDTFDDSLGSLAVRGMLVLFGAASGPVPPVDPQRLAAAGSVFLTRPTLNSYLRDARERQWRAGELFDAVQAGRLSVRIGRTYPLAEAAQAHEDLQARRTTGKVLLLP</sequence>
<organism evidence="4 5">
    <name type="scientific">Naasia aerilata</name>
    <dbReference type="NCBI Taxonomy" id="1162966"/>
    <lineage>
        <taxon>Bacteria</taxon>
        <taxon>Bacillati</taxon>
        <taxon>Actinomycetota</taxon>
        <taxon>Actinomycetes</taxon>
        <taxon>Micrococcales</taxon>
        <taxon>Microbacteriaceae</taxon>
        <taxon>Naasia</taxon>
    </lineage>
</organism>
<evidence type="ECO:0000256" key="1">
    <source>
        <dbReference type="ARBA" id="ARBA00022857"/>
    </source>
</evidence>
<dbReference type="InterPro" id="IPR013154">
    <property type="entry name" value="ADH-like_N"/>
</dbReference>
<gene>
    <name evidence="4" type="primary">qor_1</name>
    <name evidence="4" type="ORF">GCM10025866_11820</name>
</gene>
<dbReference type="InterPro" id="IPR011032">
    <property type="entry name" value="GroES-like_sf"/>
</dbReference>
<dbReference type="PANTHER" id="PTHR48106:SF13">
    <property type="entry name" value="QUINONE OXIDOREDUCTASE-RELATED"/>
    <property type="match status" value="1"/>
</dbReference>
<dbReference type="InterPro" id="IPR013149">
    <property type="entry name" value="ADH-like_C"/>
</dbReference>
<evidence type="ECO:0000259" key="3">
    <source>
        <dbReference type="SMART" id="SM00829"/>
    </source>
</evidence>
<keyword evidence="1" id="KW-0521">NADP</keyword>
<dbReference type="InterPro" id="IPR036291">
    <property type="entry name" value="NAD(P)-bd_dom_sf"/>
</dbReference>
<dbReference type="PANTHER" id="PTHR48106">
    <property type="entry name" value="QUINONE OXIDOREDUCTASE PIG3-RELATED"/>
    <property type="match status" value="1"/>
</dbReference>
<keyword evidence="2" id="KW-0560">Oxidoreductase</keyword>
<keyword evidence="5" id="KW-1185">Reference proteome</keyword>
<dbReference type="CDD" id="cd05286">
    <property type="entry name" value="QOR2"/>
    <property type="match status" value="1"/>
</dbReference>
<dbReference type="SUPFAM" id="SSF50129">
    <property type="entry name" value="GroES-like"/>
    <property type="match status" value="1"/>
</dbReference>
<reference evidence="5" key="1">
    <citation type="journal article" date="2019" name="Int. J. Syst. Evol. Microbiol.">
        <title>The Global Catalogue of Microorganisms (GCM) 10K type strain sequencing project: providing services to taxonomists for standard genome sequencing and annotation.</title>
        <authorList>
            <consortium name="The Broad Institute Genomics Platform"/>
            <consortium name="The Broad Institute Genome Sequencing Center for Infectious Disease"/>
            <person name="Wu L."/>
            <person name="Ma J."/>
        </authorList>
    </citation>
    <scope>NUCLEOTIDE SEQUENCE [LARGE SCALE GENOMIC DNA]</scope>
    <source>
        <strain evidence="5">NBRC 108725</strain>
    </source>
</reference>
<dbReference type="Pfam" id="PF00107">
    <property type="entry name" value="ADH_zinc_N"/>
    <property type="match status" value="1"/>
</dbReference>
<dbReference type="SMART" id="SM00829">
    <property type="entry name" value="PKS_ER"/>
    <property type="match status" value="1"/>
</dbReference>
<evidence type="ECO:0000313" key="5">
    <source>
        <dbReference type="Proteomes" id="UP001321498"/>
    </source>
</evidence>
<dbReference type="Gene3D" id="3.90.180.10">
    <property type="entry name" value="Medium-chain alcohol dehydrogenases, catalytic domain"/>
    <property type="match status" value="1"/>
</dbReference>
<name>A0ABN6XM63_9MICO</name>